<keyword evidence="3" id="KW-1185">Reference proteome</keyword>
<feature type="domain" description="RNase H type-1" evidence="1">
    <location>
        <begin position="16"/>
        <end position="91"/>
    </location>
</feature>
<dbReference type="InterPro" id="IPR012337">
    <property type="entry name" value="RNaseH-like_sf"/>
</dbReference>
<dbReference type="InterPro" id="IPR002156">
    <property type="entry name" value="RNaseH_domain"/>
</dbReference>
<reference evidence="2 3" key="1">
    <citation type="submission" date="2024-11" db="EMBL/GenBank/DDBJ databases">
        <title>A near-complete genome assembly of Cinchona calisaya.</title>
        <authorList>
            <person name="Lian D.C."/>
            <person name="Zhao X.W."/>
            <person name="Wei L."/>
        </authorList>
    </citation>
    <scope>NUCLEOTIDE SEQUENCE [LARGE SCALE GENOMIC DNA]</scope>
    <source>
        <tissue evidence="2">Nenye</tissue>
    </source>
</reference>
<dbReference type="Proteomes" id="UP001630127">
    <property type="component" value="Unassembled WGS sequence"/>
</dbReference>
<dbReference type="AlphaFoldDB" id="A0ABD2YV52"/>
<accession>A0ABD2YV52</accession>
<protein>
    <recommendedName>
        <fullName evidence="1">RNase H type-1 domain-containing protein</fullName>
    </recommendedName>
</protein>
<dbReference type="Pfam" id="PF13456">
    <property type="entry name" value="RVT_3"/>
    <property type="match status" value="1"/>
</dbReference>
<dbReference type="EMBL" id="JBJUIK010000012">
    <property type="protein sequence ID" value="KAL3510015.1"/>
    <property type="molecule type" value="Genomic_DNA"/>
</dbReference>
<evidence type="ECO:0000313" key="2">
    <source>
        <dbReference type="EMBL" id="KAL3510015.1"/>
    </source>
</evidence>
<evidence type="ECO:0000313" key="3">
    <source>
        <dbReference type="Proteomes" id="UP001630127"/>
    </source>
</evidence>
<evidence type="ECO:0000259" key="1">
    <source>
        <dbReference type="Pfam" id="PF13456"/>
    </source>
</evidence>
<dbReference type="InterPro" id="IPR053151">
    <property type="entry name" value="RNase_H-like"/>
</dbReference>
<name>A0ABD2YV52_9GENT</name>
<proteinExistence type="predicted"/>
<comment type="caution">
    <text evidence="2">The sequence shown here is derived from an EMBL/GenBank/DDBJ whole genome shotgun (WGS) entry which is preliminary data.</text>
</comment>
<dbReference type="PANTHER" id="PTHR47723:SF19">
    <property type="entry name" value="POLYNUCLEOTIDYL TRANSFERASE, RIBONUCLEASE H-LIKE SUPERFAMILY PROTEIN"/>
    <property type="match status" value="1"/>
</dbReference>
<organism evidence="2 3">
    <name type="scientific">Cinchona calisaya</name>
    <dbReference type="NCBI Taxonomy" id="153742"/>
    <lineage>
        <taxon>Eukaryota</taxon>
        <taxon>Viridiplantae</taxon>
        <taxon>Streptophyta</taxon>
        <taxon>Embryophyta</taxon>
        <taxon>Tracheophyta</taxon>
        <taxon>Spermatophyta</taxon>
        <taxon>Magnoliopsida</taxon>
        <taxon>eudicotyledons</taxon>
        <taxon>Gunneridae</taxon>
        <taxon>Pentapetalae</taxon>
        <taxon>asterids</taxon>
        <taxon>lamiids</taxon>
        <taxon>Gentianales</taxon>
        <taxon>Rubiaceae</taxon>
        <taxon>Cinchonoideae</taxon>
        <taxon>Cinchoneae</taxon>
        <taxon>Cinchona</taxon>
    </lineage>
</organism>
<dbReference type="PANTHER" id="PTHR47723">
    <property type="entry name" value="OS05G0353850 PROTEIN"/>
    <property type="match status" value="1"/>
</dbReference>
<sequence length="109" mass="11785">MAVVWIKPTQQSFMLNVDGSSLEKPGPSGEGGVCRDCYGSIVMAFSQFFSHGTSPEDELNALMVGDKLSKFGTNKISEDFDASSLPQKINGLAILDVLGTPFVRLRRIS</sequence>
<gene>
    <name evidence="2" type="ORF">ACH5RR_029416</name>
</gene>
<dbReference type="SUPFAM" id="SSF53098">
    <property type="entry name" value="Ribonuclease H-like"/>
    <property type="match status" value="1"/>
</dbReference>